<dbReference type="InterPro" id="IPR014710">
    <property type="entry name" value="RmlC-like_jellyroll"/>
</dbReference>
<dbReference type="InterPro" id="IPR000595">
    <property type="entry name" value="cNMP-bd_dom"/>
</dbReference>
<dbReference type="AlphaFoldDB" id="F9S7D0"/>
<evidence type="ECO:0000313" key="2">
    <source>
        <dbReference type="EMBL" id="EGU31544.1"/>
    </source>
</evidence>
<dbReference type="EMBL" id="AFWF01000290">
    <property type="protein sequence ID" value="EGU31544.1"/>
    <property type="molecule type" value="Genomic_DNA"/>
</dbReference>
<dbReference type="Gene3D" id="2.60.120.10">
    <property type="entry name" value="Jelly Rolls"/>
    <property type="match status" value="1"/>
</dbReference>
<dbReference type="Pfam" id="PF00027">
    <property type="entry name" value="cNMP_binding"/>
    <property type="match status" value="1"/>
</dbReference>
<proteinExistence type="predicted"/>
<keyword evidence="3" id="KW-1185">Reference proteome</keyword>
<dbReference type="InterPro" id="IPR018490">
    <property type="entry name" value="cNMP-bd_dom_sf"/>
</dbReference>
<evidence type="ECO:0000259" key="1">
    <source>
        <dbReference type="PROSITE" id="PS50042"/>
    </source>
</evidence>
<dbReference type="Proteomes" id="UP000004605">
    <property type="component" value="Unassembled WGS sequence"/>
</dbReference>
<dbReference type="PROSITE" id="PS50042">
    <property type="entry name" value="CNMP_BINDING_3"/>
    <property type="match status" value="1"/>
</dbReference>
<protein>
    <submittedName>
        <fullName evidence="2">Cyclic nucleotide binding protein, putative</fullName>
    </submittedName>
</protein>
<reference evidence="2 3" key="1">
    <citation type="journal article" date="2012" name="Int. J. Syst. Evol. Microbiol.">
        <title>Vibrio caribbeanicus sp. nov., isolated from the marine sponge Scleritoderma cyanea.</title>
        <authorList>
            <person name="Hoffmann M."/>
            <person name="Monday S.R."/>
            <person name="Allard M.W."/>
            <person name="Strain E.A."/>
            <person name="Whittaker P."/>
            <person name="Naum M."/>
            <person name="McCarthy P.J."/>
            <person name="Lopez J.V."/>
            <person name="Fischer M."/>
            <person name="Brown E.W."/>
        </authorList>
    </citation>
    <scope>NUCLEOTIDE SEQUENCE [LARGE SCALE GENOMIC DNA]</scope>
    <source>
        <strain evidence="2 3">ATCC 700023</strain>
    </source>
</reference>
<name>F9S7D0_9VIBR</name>
<dbReference type="RefSeq" id="WP_006714389.1">
    <property type="nucleotide sequence ID" value="NZ_AFWF01000290.1"/>
</dbReference>
<dbReference type="CDD" id="cd00038">
    <property type="entry name" value="CAP_ED"/>
    <property type="match status" value="1"/>
</dbReference>
<comment type="caution">
    <text evidence="2">The sequence shown here is derived from an EMBL/GenBank/DDBJ whole genome shotgun (WGS) entry which is preliminary data.</text>
</comment>
<dbReference type="OrthoDB" id="7826327at2"/>
<accession>F9S7D0</accession>
<dbReference type="SUPFAM" id="SSF51206">
    <property type="entry name" value="cAMP-binding domain-like"/>
    <property type="match status" value="1"/>
</dbReference>
<gene>
    <name evidence="2" type="ORF">VII00023_09399</name>
</gene>
<organism evidence="2 3">
    <name type="scientific">Vibrio ichthyoenteri ATCC 700023</name>
    <dbReference type="NCBI Taxonomy" id="870968"/>
    <lineage>
        <taxon>Bacteria</taxon>
        <taxon>Pseudomonadati</taxon>
        <taxon>Pseudomonadota</taxon>
        <taxon>Gammaproteobacteria</taxon>
        <taxon>Vibrionales</taxon>
        <taxon>Vibrionaceae</taxon>
        <taxon>Vibrio</taxon>
    </lineage>
</organism>
<sequence>MDKMNLLQQGYEIVRRFIETEPFRTLSVGKGDYILKQHQVVNEIYWASPAHFAILHTAKNGKRLSLGDYSLEDNLFGEFEYFSGELSPFDMIATTKLELIAIPKQKFTQLLLNEGLVAFWLNHRISSIYQHTMNIALERSLYPLKFNIIKDMVTRHTLPEQSINHGYMYQEAERFGCTERAYSRIIRELIVEGLITKSDDKSTLIPVDINHLQRYIEKYQR</sequence>
<evidence type="ECO:0000313" key="3">
    <source>
        <dbReference type="Proteomes" id="UP000004605"/>
    </source>
</evidence>
<feature type="domain" description="Cyclic nucleotide-binding" evidence="1">
    <location>
        <begin position="31"/>
        <end position="111"/>
    </location>
</feature>